<evidence type="ECO:0000259" key="5">
    <source>
        <dbReference type="Pfam" id="PF04542"/>
    </source>
</evidence>
<keyword evidence="8" id="KW-1185">Reference proteome</keyword>
<dbReference type="Gene3D" id="1.10.10.10">
    <property type="entry name" value="Winged helix-like DNA-binding domain superfamily/Winged helix DNA-binding domain"/>
    <property type="match status" value="1"/>
</dbReference>
<dbReference type="PANTHER" id="PTHR43133">
    <property type="entry name" value="RNA POLYMERASE ECF-TYPE SIGMA FACTO"/>
    <property type="match status" value="1"/>
</dbReference>
<dbReference type="InterPro" id="IPR039425">
    <property type="entry name" value="RNA_pol_sigma-70-like"/>
</dbReference>
<comment type="similarity">
    <text evidence="1">Belongs to the sigma-70 factor family. ECF subfamily.</text>
</comment>
<dbReference type="PANTHER" id="PTHR43133:SF45">
    <property type="entry name" value="RNA POLYMERASE ECF-TYPE SIGMA FACTOR"/>
    <property type="match status" value="1"/>
</dbReference>
<dbReference type="SUPFAM" id="SSF88946">
    <property type="entry name" value="Sigma2 domain of RNA polymerase sigma factors"/>
    <property type="match status" value="1"/>
</dbReference>
<dbReference type="InterPro" id="IPR014284">
    <property type="entry name" value="RNA_pol_sigma-70_dom"/>
</dbReference>
<proteinExistence type="inferred from homology"/>
<dbReference type="InterPro" id="IPR007627">
    <property type="entry name" value="RNA_pol_sigma70_r2"/>
</dbReference>
<dbReference type="AlphaFoldDB" id="A0A9X2AMD4"/>
<gene>
    <name evidence="7" type="ORF">MC378_13815</name>
</gene>
<dbReference type="RefSeq" id="WP_242179360.1">
    <property type="nucleotide sequence ID" value="NZ_JAKQYM010000012.1"/>
</dbReference>
<protein>
    <submittedName>
        <fullName evidence="7">RNA polymerase sigma factor</fullName>
    </submittedName>
</protein>
<evidence type="ECO:0000259" key="6">
    <source>
        <dbReference type="Pfam" id="PF08281"/>
    </source>
</evidence>
<dbReference type="GO" id="GO:0003677">
    <property type="term" value="F:DNA binding"/>
    <property type="evidence" value="ECO:0007669"/>
    <property type="project" value="InterPro"/>
</dbReference>
<sequence>MIDKKKIFKNIYKNSKDKVFRLCLGFTGNKMDADDLFQEIFIKVWNNLESFRKESSINTWIYRIASNTAIVFVSKRAKLLNKKNSLDLENIKLTDENTPIYSDKKMIQLYKAISTLKEKDRIIISLLLEKNTYAEIAEIIGIKISNVGVRINRIKKTLTKKMNSYGE</sequence>
<dbReference type="SUPFAM" id="SSF88659">
    <property type="entry name" value="Sigma3 and sigma4 domains of RNA polymerase sigma factors"/>
    <property type="match status" value="1"/>
</dbReference>
<comment type="caution">
    <text evidence="7">The sequence shown here is derived from an EMBL/GenBank/DDBJ whole genome shotgun (WGS) entry which is preliminary data.</text>
</comment>
<evidence type="ECO:0000313" key="7">
    <source>
        <dbReference type="EMBL" id="MCI2230250.1"/>
    </source>
</evidence>
<dbReference type="InterPro" id="IPR013249">
    <property type="entry name" value="RNA_pol_sigma70_r4_t2"/>
</dbReference>
<dbReference type="InterPro" id="IPR036388">
    <property type="entry name" value="WH-like_DNA-bd_sf"/>
</dbReference>
<dbReference type="GO" id="GO:0006352">
    <property type="term" value="P:DNA-templated transcription initiation"/>
    <property type="evidence" value="ECO:0007669"/>
    <property type="project" value="InterPro"/>
</dbReference>
<dbReference type="EMBL" id="JAKQYM010000012">
    <property type="protein sequence ID" value="MCI2230250.1"/>
    <property type="molecule type" value="Genomic_DNA"/>
</dbReference>
<evidence type="ECO:0000256" key="1">
    <source>
        <dbReference type="ARBA" id="ARBA00010641"/>
    </source>
</evidence>
<dbReference type="GO" id="GO:0016987">
    <property type="term" value="F:sigma factor activity"/>
    <property type="evidence" value="ECO:0007669"/>
    <property type="project" value="UniProtKB-KW"/>
</dbReference>
<keyword evidence="3" id="KW-0731">Sigma factor</keyword>
<feature type="domain" description="RNA polymerase sigma factor 70 region 4 type 2" evidence="6">
    <location>
        <begin position="108"/>
        <end position="158"/>
    </location>
</feature>
<organism evidence="7 8">
    <name type="scientific">Polaribacter marinus</name>
    <dbReference type="NCBI Taxonomy" id="2916838"/>
    <lineage>
        <taxon>Bacteria</taxon>
        <taxon>Pseudomonadati</taxon>
        <taxon>Bacteroidota</taxon>
        <taxon>Flavobacteriia</taxon>
        <taxon>Flavobacteriales</taxon>
        <taxon>Flavobacteriaceae</taxon>
    </lineage>
</organism>
<dbReference type="Pfam" id="PF04542">
    <property type="entry name" value="Sigma70_r2"/>
    <property type="match status" value="1"/>
</dbReference>
<feature type="domain" description="RNA polymerase sigma-70 region 2" evidence="5">
    <location>
        <begin position="12"/>
        <end position="77"/>
    </location>
</feature>
<name>A0A9X2AMD4_9FLAO</name>
<evidence type="ECO:0000256" key="3">
    <source>
        <dbReference type="ARBA" id="ARBA00023082"/>
    </source>
</evidence>
<evidence type="ECO:0000256" key="4">
    <source>
        <dbReference type="ARBA" id="ARBA00023163"/>
    </source>
</evidence>
<accession>A0A9X2AMD4</accession>
<dbReference type="Proteomes" id="UP001139369">
    <property type="component" value="Unassembled WGS sequence"/>
</dbReference>
<evidence type="ECO:0000256" key="2">
    <source>
        <dbReference type="ARBA" id="ARBA00023015"/>
    </source>
</evidence>
<evidence type="ECO:0000313" key="8">
    <source>
        <dbReference type="Proteomes" id="UP001139369"/>
    </source>
</evidence>
<dbReference type="Pfam" id="PF08281">
    <property type="entry name" value="Sigma70_r4_2"/>
    <property type="match status" value="1"/>
</dbReference>
<dbReference type="Gene3D" id="1.10.1740.10">
    <property type="match status" value="1"/>
</dbReference>
<keyword evidence="2" id="KW-0805">Transcription regulation</keyword>
<keyword evidence="4" id="KW-0804">Transcription</keyword>
<reference evidence="7" key="1">
    <citation type="submission" date="2022-02" db="EMBL/GenBank/DDBJ databases">
        <title>Polaribacter sp. MSW13, isolated from seawater.</title>
        <authorList>
            <person name="Kristyanto S."/>
            <person name="Jung J."/>
            <person name="Jeon C.O."/>
        </authorList>
    </citation>
    <scope>NUCLEOTIDE SEQUENCE</scope>
    <source>
        <strain evidence="7">MSW13</strain>
    </source>
</reference>
<dbReference type="InterPro" id="IPR013324">
    <property type="entry name" value="RNA_pol_sigma_r3/r4-like"/>
</dbReference>
<dbReference type="NCBIfam" id="TIGR02937">
    <property type="entry name" value="sigma70-ECF"/>
    <property type="match status" value="1"/>
</dbReference>
<dbReference type="InterPro" id="IPR013325">
    <property type="entry name" value="RNA_pol_sigma_r2"/>
</dbReference>